<reference evidence="3 4" key="1">
    <citation type="submission" date="2019-10" db="EMBL/GenBank/DDBJ databases">
        <authorList>
            <person name="Palmer J.M."/>
        </authorList>
    </citation>
    <scope>NUCLEOTIDE SEQUENCE [LARGE SCALE GENOMIC DNA]</scope>
    <source>
        <strain evidence="3 4">TWF506</strain>
    </source>
</reference>
<dbReference type="AlphaFoldDB" id="A0AAN8N7T4"/>
<feature type="compositionally biased region" description="Polar residues" evidence="1">
    <location>
        <begin position="122"/>
        <end position="148"/>
    </location>
</feature>
<feature type="region of interest" description="Disordered" evidence="1">
    <location>
        <begin position="337"/>
        <end position="359"/>
    </location>
</feature>
<accession>A0AAN8N7T4</accession>
<comment type="caution">
    <text evidence="3">The sequence shown here is derived from an EMBL/GenBank/DDBJ whole genome shotgun (WGS) entry which is preliminary data.</text>
</comment>
<evidence type="ECO:0000256" key="2">
    <source>
        <dbReference type="SAM" id="Phobius"/>
    </source>
</evidence>
<feature type="compositionally biased region" description="Polar residues" evidence="1">
    <location>
        <begin position="157"/>
        <end position="168"/>
    </location>
</feature>
<sequence length="412" mass="45071">MPRPTQRITSLPPFSHHARQSLDDSSLPTPPHPPSPPSDPTAAGITSGVFNSNFHRYSTIPLISSVTAEPGPNGEAESFSYMNNLNTGVYNSLSRIPSYRLPSPVSLPSRHNSRIQRDRDGMSQNLTSSEISYPTLPSSQEQNSTTLTMGLPPNVEAYNQGQPPRFQGQLTTINESTTNLSGTSHQGPNNQSMSQLQYAVPPVSPPPPVVTYDIPTRPQFPSADNTPPTPPQNTFQRLRSAAHSRFSRIPNIFIHRGPPRPLSLSYLLRRRRPRDHPPTPALAIVGLVTSILVFISLMTFLWVSTFAANIVAIVYAFSVLVACTWVLVDYNQKKMKARDDEEAGGSRSSLFTGGGGTRQDMDLVQESEIIVIPRMPVHRVVGEGEADPELPPYTRGDAAEILDIPVPPPPNP</sequence>
<feature type="region of interest" description="Disordered" evidence="1">
    <location>
        <begin position="382"/>
        <end position="412"/>
    </location>
</feature>
<name>A0AAN8N7T4_9PEZI</name>
<keyword evidence="2" id="KW-0472">Membrane</keyword>
<feature type="region of interest" description="Disordered" evidence="1">
    <location>
        <begin position="104"/>
        <end position="168"/>
    </location>
</feature>
<dbReference type="EMBL" id="JAVHJM010000010">
    <property type="protein sequence ID" value="KAK6504254.1"/>
    <property type="molecule type" value="Genomic_DNA"/>
</dbReference>
<feature type="transmembrane region" description="Helical" evidence="2">
    <location>
        <begin position="306"/>
        <end position="328"/>
    </location>
</feature>
<feature type="transmembrane region" description="Helical" evidence="2">
    <location>
        <begin position="279"/>
        <end position="300"/>
    </location>
</feature>
<keyword evidence="2" id="KW-1133">Transmembrane helix</keyword>
<keyword evidence="4" id="KW-1185">Reference proteome</keyword>
<evidence type="ECO:0000313" key="4">
    <source>
        <dbReference type="Proteomes" id="UP001307849"/>
    </source>
</evidence>
<protein>
    <submittedName>
        <fullName evidence="3">Uncharacterized protein</fullName>
    </submittedName>
</protein>
<gene>
    <name evidence="3" type="ORF">TWF506_002458</name>
</gene>
<evidence type="ECO:0000256" key="1">
    <source>
        <dbReference type="SAM" id="MobiDB-lite"/>
    </source>
</evidence>
<organism evidence="3 4">
    <name type="scientific">Arthrobotrys conoides</name>
    <dbReference type="NCBI Taxonomy" id="74498"/>
    <lineage>
        <taxon>Eukaryota</taxon>
        <taxon>Fungi</taxon>
        <taxon>Dikarya</taxon>
        <taxon>Ascomycota</taxon>
        <taxon>Pezizomycotina</taxon>
        <taxon>Orbiliomycetes</taxon>
        <taxon>Orbiliales</taxon>
        <taxon>Orbiliaceae</taxon>
        <taxon>Arthrobotrys</taxon>
    </lineage>
</organism>
<keyword evidence="2" id="KW-0812">Transmembrane</keyword>
<feature type="compositionally biased region" description="Pro residues" evidence="1">
    <location>
        <begin position="28"/>
        <end position="39"/>
    </location>
</feature>
<feature type="region of interest" description="Disordered" evidence="1">
    <location>
        <begin position="1"/>
        <end position="47"/>
    </location>
</feature>
<dbReference type="Proteomes" id="UP001307849">
    <property type="component" value="Unassembled WGS sequence"/>
</dbReference>
<evidence type="ECO:0000313" key="3">
    <source>
        <dbReference type="EMBL" id="KAK6504254.1"/>
    </source>
</evidence>
<proteinExistence type="predicted"/>